<dbReference type="EMBL" id="JADKNH010000019">
    <property type="protein sequence ID" value="MBF4695681.1"/>
    <property type="molecule type" value="Genomic_DNA"/>
</dbReference>
<keyword evidence="3" id="KW-1003">Cell membrane</keyword>
<evidence type="ECO:0000256" key="1">
    <source>
        <dbReference type="ARBA" id="ARBA00004651"/>
    </source>
</evidence>
<dbReference type="Pfam" id="PF12911">
    <property type="entry name" value="OppC_N"/>
    <property type="match status" value="1"/>
</dbReference>
<dbReference type="InterPro" id="IPR050366">
    <property type="entry name" value="BP-dependent_transpt_permease"/>
</dbReference>
<dbReference type="NCBIfam" id="NF045476">
    <property type="entry name" value="Opp4C"/>
    <property type="match status" value="1"/>
</dbReference>
<feature type="transmembrane region" description="Helical" evidence="7">
    <location>
        <begin position="115"/>
        <end position="141"/>
    </location>
</feature>
<comment type="caution">
    <text evidence="9">The sequence shown here is derived from an EMBL/GenBank/DDBJ whole genome shotgun (WGS) entry which is preliminary data.</text>
</comment>
<comment type="subcellular location">
    <subcellularLocation>
        <location evidence="1 7">Cell membrane</location>
        <topology evidence="1 7">Multi-pass membrane protein</topology>
    </subcellularLocation>
</comment>
<feature type="transmembrane region" description="Helical" evidence="7">
    <location>
        <begin position="148"/>
        <end position="170"/>
    </location>
</feature>
<evidence type="ECO:0000313" key="10">
    <source>
        <dbReference type="Proteomes" id="UP000614200"/>
    </source>
</evidence>
<accession>A0ABR9ZYZ7</accession>
<reference evidence="9 10" key="1">
    <citation type="submission" date="2020-11" db="EMBL/GenBank/DDBJ databases">
        <title>Fusibacter basophilias sp. nov.</title>
        <authorList>
            <person name="Qiu D."/>
        </authorList>
    </citation>
    <scope>NUCLEOTIDE SEQUENCE [LARGE SCALE GENOMIC DNA]</scope>
    <source>
        <strain evidence="9 10">Q10-2</strain>
    </source>
</reference>
<evidence type="ECO:0000256" key="6">
    <source>
        <dbReference type="ARBA" id="ARBA00023136"/>
    </source>
</evidence>
<organism evidence="9 10">
    <name type="scientific">Fusibacter ferrireducens</name>
    <dbReference type="NCBI Taxonomy" id="2785058"/>
    <lineage>
        <taxon>Bacteria</taxon>
        <taxon>Bacillati</taxon>
        <taxon>Bacillota</taxon>
        <taxon>Clostridia</taxon>
        <taxon>Eubacteriales</taxon>
        <taxon>Eubacteriales Family XII. Incertae Sedis</taxon>
        <taxon>Fusibacter</taxon>
    </lineage>
</organism>
<evidence type="ECO:0000256" key="7">
    <source>
        <dbReference type="RuleBase" id="RU363032"/>
    </source>
</evidence>
<comment type="similarity">
    <text evidence="7">Belongs to the binding-protein-dependent transport system permease family.</text>
</comment>
<keyword evidence="2 7" id="KW-0813">Transport</keyword>
<name>A0ABR9ZYZ7_9FIRM</name>
<evidence type="ECO:0000313" key="9">
    <source>
        <dbReference type="EMBL" id="MBF4695681.1"/>
    </source>
</evidence>
<keyword evidence="6 7" id="KW-0472">Membrane</keyword>
<dbReference type="SUPFAM" id="SSF161098">
    <property type="entry name" value="MetI-like"/>
    <property type="match status" value="1"/>
</dbReference>
<evidence type="ECO:0000256" key="4">
    <source>
        <dbReference type="ARBA" id="ARBA00022692"/>
    </source>
</evidence>
<gene>
    <name evidence="9" type="ORF">ISU02_21510</name>
</gene>
<evidence type="ECO:0000256" key="3">
    <source>
        <dbReference type="ARBA" id="ARBA00022475"/>
    </source>
</evidence>
<dbReference type="InterPro" id="IPR035906">
    <property type="entry name" value="MetI-like_sf"/>
</dbReference>
<dbReference type="Proteomes" id="UP000614200">
    <property type="component" value="Unassembled WGS sequence"/>
</dbReference>
<evidence type="ECO:0000259" key="8">
    <source>
        <dbReference type="PROSITE" id="PS50928"/>
    </source>
</evidence>
<evidence type="ECO:0000256" key="5">
    <source>
        <dbReference type="ARBA" id="ARBA00022989"/>
    </source>
</evidence>
<feature type="transmembrane region" description="Helical" evidence="7">
    <location>
        <begin position="176"/>
        <end position="195"/>
    </location>
</feature>
<dbReference type="Gene3D" id="1.10.3720.10">
    <property type="entry name" value="MetI-like"/>
    <property type="match status" value="1"/>
</dbReference>
<feature type="transmembrane region" description="Helical" evidence="7">
    <location>
        <begin position="283"/>
        <end position="304"/>
    </location>
</feature>
<dbReference type="InterPro" id="IPR053523">
    <property type="entry name" value="Oligopeptide_permease_AppC"/>
</dbReference>
<dbReference type="Pfam" id="PF00528">
    <property type="entry name" value="BPD_transp_1"/>
    <property type="match status" value="1"/>
</dbReference>
<protein>
    <submittedName>
        <fullName evidence="9">ABC transporter permease</fullName>
    </submittedName>
</protein>
<proteinExistence type="inferred from homology"/>
<dbReference type="InterPro" id="IPR025966">
    <property type="entry name" value="OppC_N"/>
</dbReference>
<keyword evidence="4 7" id="KW-0812">Transmembrane</keyword>
<feature type="transmembrane region" description="Helical" evidence="7">
    <location>
        <begin position="40"/>
        <end position="61"/>
    </location>
</feature>
<dbReference type="PANTHER" id="PTHR43386:SF1">
    <property type="entry name" value="D,D-DIPEPTIDE TRANSPORT SYSTEM PERMEASE PROTEIN DDPC-RELATED"/>
    <property type="match status" value="1"/>
</dbReference>
<dbReference type="CDD" id="cd06261">
    <property type="entry name" value="TM_PBP2"/>
    <property type="match status" value="1"/>
</dbReference>
<feature type="transmembrane region" description="Helical" evidence="7">
    <location>
        <begin position="226"/>
        <end position="247"/>
    </location>
</feature>
<dbReference type="PROSITE" id="PS50928">
    <property type="entry name" value="ABC_TM1"/>
    <property type="match status" value="1"/>
</dbReference>
<dbReference type="InterPro" id="IPR000515">
    <property type="entry name" value="MetI-like"/>
</dbReference>
<sequence length="317" mass="35022">MSLMSEAIKKKQEANAKLDARHKIESPWTIAFRRLKKNRLAMVSLFLLCILALSAILADVITPYDRDQINLADKEVRGKVMELPIKNEAPSSNFILGTDELGRDIFTRLIYGGRISLTVGLVAVFLQVVIGVAVGSAAGFYGGIVDAVLMRLTDIIMCFPFLLIAITVVALLGPSIFNVMFALGLLGWTSIARIVRGQILSLREQEFMEAAEALGIRDSRKIFKHLLPNVMAPIIVFATMGMANAILTESTLSYLGMGVTPPTPTWGNMMQAARSIYSLQNQWWLWIPPGFLTFITVMSFNILGDGLRDALDPKMNR</sequence>
<keyword evidence="5 7" id="KW-1133">Transmembrane helix</keyword>
<keyword evidence="10" id="KW-1185">Reference proteome</keyword>
<dbReference type="PANTHER" id="PTHR43386">
    <property type="entry name" value="OLIGOPEPTIDE TRANSPORT SYSTEM PERMEASE PROTEIN APPC"/>
    <property type="match status" value="1"/>
</dbReference>
<evidence type="ECO:0000256" key="2">
    <source>
        <dbReference type="ARBA" id="ARBA00022448"/>
    </source>
</evidence>
<feature type="domain" description="ABC transmembrane type-1" evidence="8">
    <location>
        <begin position="113"/>
        <end position="304"/>
    </location>
</feature>